<sequence>MGDGVVGGGHDQRELVADLLVLQPAGDHPAGDVAARVGAAVGGVADQEVLELVVGVAGVGLAVPQALHGHAHPQPGGLVHAEQAAQHQQRQDGGVFGDHVGPAPGAEPVDDHVGDLADAGWQQSQGDFLQGAGQCRAQPLVLVPVDRQGVPAGRIQRLKRAGLRDGAVPQVAPGAGVAGEVVLVFEDAVQHGQADHEPGGHALLQLDGHQPALEVLLVEAVEGGGQVQGGIVQP</sequence>
<reference evidence="2 3" key="1">
    <citation type="submission" date="2020-08" db="EMBL/GenBank/DDBJ databases">
        <title>Sequencing the genomes of 1000 actinobacteria strains.</title>
        <authorList>
            <person name="Klenk H.-P."/>
        </authorList>
    </citation>
    <scope>NUCLEOTIDE SEQUENCE [LARGE SCALE GENOMIC DNA]</scope>
    <source>
        <strain evidence="2 3">DSM 44593</strain>
    </source>
</reference>
<organism evidence="2 3">
    <name type="scientific">Streptomonospora salina</name>
    <dbReference type="NCBI Taxonomy" id="104205"/>
    <lineage>
        <taxon>Bacteria</taxon>
        <taxon>Bacillati</taxon>
        <taxon>Actinomycetota</taxon>
        <taxon>Actinomycetes</taxon>
        <taxon>Streptosporangiales</taxon>
        <taxon>Nocardiopsidaceae</taxon>
        <taxon>Streptomonospora</taxon>
    </lineage>
</organism>
<dbReference type="RefSeq" id="WP_184634236.1">
    <property type="nucleotide sequence ID" value="NZ_BAABKT010000008.1"/>
</dbReference>
<protein>
    <submittedName>
        <fullName evidence="2">Uncharacterized protein</fullName>
    </submittedName>
</protein>
<evidence type="ECO:0000313" key="2">
    <source>
        <dbReference type="EMBL" id="MBB5998094.1"/>
    </source>
</evidence>
<evidence type="ECO:0000256" key="1">
    <source>
        <dbReference type="SAM" id="MobiDB-lite"/>
    </source>
</evidence>
<evidence type="ECO:0000313" key="3">
    <source>
        <dbReference type="Proteomes" id="UP000578077"/>
    </source>
</evidence>
<name>A0A841E6L8_9ACTN</name>
<dbReference type="EMBL" id="JACHLY010000001">
    <property type="protein sequence ID" value="MBB5998094.1"/>
    <property type="molecule type" value="Genomic_DNA"/>
</dbReference>
<accession>A0A841E6L8</accession>
<keyword evidence="3" id="KW-1185">Reference proteome</keyword>
<comment type="caution">
    <text evidence="2">The sequence shown here is derived from an EMBL/GenBank/DDBJ whole genome shotgun (WGS) entry which is preliminary data.</text>
</comment>
<gene>
    <name evidence="2" type="ORF">HNR25_001845</name>
</gene>
<feature type="region of interest" description="Disordered" evidence="1">
    <location>
        <begin position="71"/>
        <end position="114"/>
    </location>
</feature>
<dbReference type="AlphaFoldDB" id="A0A841E6L8"/>
<dbReference type="Proteomes" id="UP000578077">
    <property type="component" value="Unassembled WGS sequence"/>
</dbReference>
<proteinExistence type="predicted"/>